<keyword evidence="3" id="KW-1185">Reference proteome</keyword>
<dbReference type="RefSeq" id="WP_324717315.1">
    <property type="nucleotide sequence ID" value="NZ_CP141615.1"/>
</dbReference>
<evidence type="ECO:0000313" key="3">
    <source>
        <dbReference type="Proteomes" id="UP001332192"/>
    </source>
</evidence>
<evidence type="ECO:0000259" key="1">
    <source>
        <dbReference type="SMART" id="SM00909"/>
    </source>
</evidence>
<name>A0ABZ1BZC5_9FIRM</name>
<accession>A0ABZ1BZC5</accession>
<feature type="domain" description="GerMN" evidence="1">
    <location>
        <begin position="77"/>
        <end position="165"/>
    </location>
</feature>
<evidence type="ECO:0000313" key="2">
    <source>
        <dbReference type="EMBL" id="WRP18044.1"/>
    </source>
</evidence>
<gene>
    <name evidence="2" type="ORF">U7230_03275</name>
</gene>
<dbReference type="InterPro" id="IPR019606">
    <property type="entry name" value="GerMN"/>
</dbReference>
<dbReference type="EMBL" id="CP141615">
    <property type="protein sequence ID" value="WRP18044.1"/>
    <property type="molecule type" value="Genomic_DNA"/>
</dbReference>
<dbReference type="SMART" id="SM00909">
    <property type="entry name" value="Germane"/>
    <property type="match status" value="1"/>
</dbReference>
<organism evidence="2 3">
    <name type="scientific">Carboxydichorda subterranea</name>
    <dbReference type="NCBI Taxonomy" id="3109565"/>
    <lineage>
        <taxon>Bacteria</taxon>
        <taxon>Bacillati</taxon>
        <taxon>Bacillota</taxon>
        <taxon>Limnochordia</taxon>
        <taxon>Limnochordales</taxon>
        <taxon>Geochordaceae</taxon>
        <taxon>Carboxydichorda</taxon>
    </lineage>
</organism>
<proteinExistence type="predicted"/>
<sequence>MGRSRRGGVAVRLGRWAAAALAGVIVVGGAWWAAARWWPQALVSTGLAHRVVLYFADEQALRLVPEVRYVPAWQDRPVDRLRLLAGGPRSGGLAPVIPPGARPLLVRVDNGLAVADFSREIVERHWGGSSGELMTVYGIVNTLADFPGVRQVRILVEGKPVETLAGHVDLSQPLTPDLSLVRPPDTRGAALGRVTRVLPDS</sequence>
<reference evidence="2 3" key="1">
    <citation type="journal article" date="2024" name="Front. Microbiol.">
        <title>Novel thermophilic genera Geochorda gen. nov. and Carboxydochorda gen. nov. from the deep terrestrial subsurface reveal the ecophysiological diversity in the class Limnochordia.</title>
        <authorList>
            <person name="Karnachuk O.V."/>
            <person name="Lukina A.P."/>
            <person name="Avakyan M.R."/>
            <person name="Kadnikov V.V."/>
            <person name="Begmatov S."/>
            <person name="Beletsky A.V."/>
            <person name="Vlasova K.G."/>
            <person name="Novikov A.A."/>
            <person name="Shcherbakova V.A."/>
            <person name="Mardanov A.V."/>
            <person name="Ravin N.V."/>
        </authorList>
    </citation>
    <scope>NUCLEOTIDE SEQUENCE [LARGE SCALE GENOMIC DNA]</scope>
    <source>
        <strain evidence="2 3">L945</strain>
    </source>
</reference>
<dbReference type="Pfam" id="PF10646">
    <property type="entry name" value="Germane"/>
    <property type="match status" value="1"/>
</dbReference>
<dbReference type="Proteomes" id="UP001332192">
    <property type="component" value="Chromosome"/>
</dbReference>
<protein>
    <submittedName>
        <fullName evidence="2">GerMN domain-containing protein</fullName>
    </submittedName>
</protein>